<dbReference type="AlphaFoldDB" id="A0A7R8WGL2"/>
<dbReference type="EMBL" id="OB663340">
    <property type="protein sequence ID" value="CAD7231267.1"/>
    <property type="molecule type" value="Genomic_DNA"/>
</dbReference>
<evidence type="ECO:0000256" key="2">
    <source>
        <dbReference type="SAM" id="SignalP"/>
    </source>
</evidence>
<feature type="signal peptide" evidence="2">
    <location>
        <begin position="1"/>
        <end position="26"/>
    </location>
</feature>
<feature type="region of interest" description="Disordered" evidence="1">
    <location>
        <begin position="209"/>
        <end position="247"/>
    </location>
</feature>
<evidence type="ECO:0000256" key="1">
    <source>
        <dbReference type="SAM" id="MobiDB-lite"/>
    </source>
</evidence>
<accession>A0A7R8WGL2</accession>
<proteinExistence type="predicted"/>
<reference evidence="3" key="1">
    <citation type="submission" date="2020-11" db="EMBL/GenBank/DDBJ databases">
        <authorList>
            <person name="Tran Van P."/>
        </authorList>
    </citation>
    <scope>NUCLEOTIDE SEQUENCE</scope>
</reference>
<feature type="chain" id="PRO_5043534620" evidence="2">
    <location>
        <begin position="27"/>
        <end position="247"/>
    </location>
</feature>
<organism evidence="3">
    <name type="scientific">Cyprideis torosa</name>
    <dbReference type="NCBI Taxonomy" id="163714"/>
    <lineage>
        <taxon>Eukaryota</taxon>
        <taxon>Metazoa</taxon>
        <taxon>Ecdysozoa</taxon>
        <taxon>Arthropoda</taxon>
        <taxon>Crustacea</taxon>
        <taxon>Oligostraca</taxon>
        <taxon>Ostracoda</taxon>
        <taxon>Podocopa</taxon>
        <taxon>Podocopida</taxon>
        <taxon>Cytherocopina</taxon>
        <taxon>Cytheroidea</taxon>
        <taxon>Cytherideidae</taxon>
        <taxon>Cyprideis</taxon>
    </lineage>
</organism>
<dbReference type="OrthoDB" id="5813613at2759"/>
<sequence>MSSEWGWISVVLGLVTTLLTFELAMADRGMEDYDDLDLSARPKRGAWSWANQNYNRYSRMDPGSIIRLGKRHSNFLRLGRVPPDVGTSNFIRLGRADTSFIRYGKRDPSSFIRLGRSRLTSDTGYPDSETVNDISEDELATLIAKAEHKRSLKNFIRLGRSTDRTKRSPNPKYFFSKTIIDKFPRLSRSTPDAHQQLAKWKAKKNLLSSNSFRRLRKSQGESEGTPIRSTPTPSESPVELPKAEPKE</sequence>
<evidence type="ECO:0000313" key="3">
    <source>
        <dbReference type="EMBL" id="CAD7231267.1"/>
    </source>
</evidence>
<gene>
    <name evidence="3" type="ORF">CTOB1V02_LOCUS9119</name>
</gene>
<protein>
    <submittedName>
        <fullName evidence="3">Uncharacterized protein</fullName>
    </submittedName>
</protein>
<name>A0A7R8WGL2_9CRUS</name>
<keyword evidence="2" id="KW-0732">Signal</keyword>